<accession>A0A0B5ECH6</accession>
<evidence type="ECO:0000313" key="8">
    <source>
        <dbReference type="EMBL" id="AJE71102.1"/>
    </source>
</evidence>
<keyword evidence="6 7" id="KW-0472">Membrane</keyword>
<comment type="subcellular location">
    <subcellularLocation>
        <location evidence="7">Cellular thylakoid membrane</location>
        <topology evidence="7">Single-pass membrane protein</topology>
    </subcellularLocation>
</comment>
<dbReference type="InterPro" id="IPR037279">
    <property type="entry name" value="PSI_PsaM_sf"/>
</dbReference>
<dbReference type="GO" id="GO:0009522">
    <property type="term" value="C:photosystem I"/>
    <property type="evidence" value="ECO:0007669"/>
    <property type="project" value="UniProtKB-KW"/>
</dbReference>
<dbReference type="HAMAP" id="MF_00828">
    <property type="entry name" value="PSI_PsaM"/>
    <property type="match status" value="1"/>
</dbReference>
<dbReference type="RefSeq" id="YP_009117559.1">
    <property type="nucleotide sequence ID" value="NC_026297.1"/>
</dbReference>
<keyword evidence="3 7" id="KW-0603">Photosystem I</keyword>
<dbReference type="SUPFAM" id="SSF81548">
    <property type="entry name" value="Subunit XII of photosystem I reaction centre, PsaM"/>
    <property type="match status" value="1"/>
</dbReference>
<dbReference type="Pfam" id="PF07465">
    <property type="entry name" value="PsaM"/>
    <property type="match status" value="1"/>
</dbReference>
<dbReference type="AlphaFoldDB" id="A0A0B5ECH6"/>
<reference evidence="8" key="1">
    <citation type="submission" date="2014-11" db="EMBL/GenBank/DDBJ databases">
        <title>Hesperocyparis.</title>
        <authorList>
            <person name="Zhu A."/>
            <person name="Mower J.P."/>
        </authorList>
    </citation>
    <scope>NUCLEOTIDE SEQUENCE</scope>
</reference>
<dbReference type="GeneID" id="22975231"/>
<evidence type="ECO:0000256" key="1">
    <source>
        <dbReference type="ARBA" id="ARBA00022531"/>
    </source>
</evidence>
<proteinExistence type="inferred from homology"/>
<keyword evidence="4 7" id="KW-1133">Transmembrane helix</keyword>
<dbReference type="EMBL" id="KX832624">
    <property type="protein sequence ID" value="AQM39129.1"/>
    <property type="molecule type" value="Genomic_DNA"/>
</dbReference>
<reference evidence="9" key="3">
    <citation type="journal article" date="2017" name="Sci. Rep.">
        <title>Multiple measures could alleviate long-branch attraction in phylogenomic reconstruction of Cupressoideae (Cupressaceae).</title>
        <authorList>
            <person name="Qu X.J."/>
            <person name="Jin J.J."/>
            <person name="Chaw S.M."/>
            <person name="Li D.Z."/>
            <person name="Yi T.S."/>
        </authorList>
    </citation>
    <scope>NUCLEOTIDE SEQUENCE</scope>
</reference>
<gene>
    <name evidence="7 8" type="primary">psaM</name>
</gene>
<keyword evidence="5 7" id="KW-0793">Thylakoid</keyword>
<protein>
    <recommendedName>
        <fullName evidence="7">Photosystem I reaction center subunit XII</fullName>
    </recommendedName>
    <alternativeName>
        <fullName evidence="7">PSI-M</fullName>
    </alternativeName>
</protein>
<comment type="similarity">
    <text evidence="7">Belongs to the PsaM family.</text>
</comment>
<evidence type="ECO:0000256" key="3">
    <source>
        <dbReference type="ARBA" id="ARBA00022836"/>
    </source>
</evidence>
<dbReference type="NCBIfam" id="TIGR03053">
    <property type="entry name" value="PS_I_psaM"/>
    <property type="match status" value="1"/>
</dbReference>
<keyword evidence="2 7" id="KW-0812">Transmembrane</keyword>
<geneLocation type="plastid" evidence="8"/>
<dbReference type="GO" id="GO:0042651">
    <property type="term" value="C:thylakoid membrane"/>
    <property type="evidence" value="ECO:0007669"/>
    <property type="project" value="UniProtKB-UniRule"/>
</dbReference>
<keyword evidence="9" id="KW-0150">Chloroplast</keyword>
<reference evidence="9" key="2">
    <citation type="submission" date="2016-09" db="EMBL/GenBank/DDBJ databases">
        <authorList>
            <person name="Capua I."/>
            <person name="De Benedictis P."/>
            <person name="Joannis T."/>
            <person name="Lombin L.H."/>
            <person name="Cattoli G."/>
        </authorList>
    </citation>
    <scope>NUCLEOTIDE SEQUENCE</scope>
</reference>
<feature type="transmembrane region" description="Helical" evidence="7">
    <location>
        <begin position="6"/>
        <end position="27"/>
    </location>
</feature>
<evidence type="ECO:0000256" key="7">
    <source>
        <dbReference type="HAMAP-Rule" id="MF_00828"/>
    </source>
</evidence>
<dbReference type="InterPro" id="IPR010010">
    <property type="entry name" value="PSI_PsaM"/>
</dbReference>
<evidence type="ECO:0000256" key="2">
    <source>
        <dbReference type="ARBA" id="ARBA00022692"/>
    </source>
</evidence>
<name>A0A0B5ECH6_9CONI</name>
<evidence type="ECO:0000256" key="6">
    <source>
        <dbReference type="ARBA" id="ARBA00023136"/>
    </source>
</evidence>
<evidence type="ECO:0000313" key="9">
    <source>
        <dbReference type="EMBL" id="AQM39129.1"/>
    </source>
</evidence>
<sequence>MISQGQILIALFIAVTFIIMILAFRLGRALYSS</sequence>
<dbReference type="EMBL" id="KP099644">
    <property type="protein sequence ID" value="AJE71102.1"/>
    <property type="molecule type" value="Genomic_DNA"/>
</dbReference>
<organism evidence="8">
    <name type="scientific">Hesperocyparis glabra</name>
    <dbReference type="NCBI Taxonomy" id="48929"/>
    <lineage>
        <taxon>Eukaryota</taxon>
        <taxon>Viridiplantae</taxon>
        <taxon>Streptophyta</taxon>
        <taxon>Embryophyta</taxon>
        <taxon>Tracheophyta</taxon>
        <taxon>Spermatophyta</taxon>
        <taxon>Pinopsida</taxon>
        <taxon>Pinidae</taxon>
        <taxon>Conifers II</taxon>
        <taxon>Cupressales</taxon>
        <taxon>Cupressaceae</taxon>
        <taxon>Hesperocyparis</taxon>
    </lineage>
</organism>
<evidence type="ECO:0000256" key="5">
    <source>
        <dbReference type="ARBA" id="ARBA00023078"/>
    </source>
</evidence>
<evidence type="ECO:0000256" key="4">
    <source>
        <dbReference type="ARBA" id="ARBA00022989"/>
    </source>
</evidence>
<dbReference type="GO" id="GO:0015979">
    <property type="term" value="P:photosynthesis"/>
    <property type="evidence" value="ECO:0007669"/>
    <property type="project" value="UniProtKB-UniRule"/>
</dbReference>
<keyword evidence="8" id="KW-0934">Plastid</keyword>
<keyword evidence="1 7" id="KW-0602">Photosynthesis</keyword>